<keyword evidence="1" id="KW-0808">Transferase</keyword>
<evidence type="ECO:0000256" key="1">
    <source>
        <dbReference type="ARBA" id="ARBA00022527"/>
    </source>
</evidence>
<dbReference type="Gene3D" id="3.30.565.10">
    <property type="entry name" value="Histidine kinase-like ATPase, C-terminal domain"/>
    <property type="match status" value="1"/>
</dbReference>
<feature type="domain" description="Histidine kinase/HSP90-like ATPase" evidence="2">
    <location>
        <begin position="3"/>
        <end position="116"/>
    </location>
</feature>
<evidence type="ECO:0000259" key="2">
    <source>
        <dbReference type="Pfam" id="PF13581"/>
    </source>
</evidence>
<proteinExistence type="predicted"/>
<dbReference type="PANTHER" id="PTHR35526:SF3">
    <property type="entry name" value="ANTI-SIGMA-F FACTOR RSBW"/>
    <property type="match status" value="1"/>
</dbReference>
<dbReference type="EMBL" id="BJYK01000002">
    <property type="protein sequence ID" value="GEN79546.1"/>
    <property type="molecule type" value="Genomic_DNA"/>
</dbReference>
<reference evidence="3 4" key="1">
    <citation type="submission" date="2019-07" db="EMBL/GenBank/DDBJ databases">
        <title>Whole genome shotgun sequence of Actinotalea fermentans NBRC 105374.</title>
        <authorList>
            <person name="Hosoyama A."/>
            <person name="Uohara A."/>
            <person name="Ohji S."/>
            <person name="Ichikawa N."/>
        </authorList>
    </citation>
    <scope>NUCLEOTIDE SEQUENCE [LARGE SCALE GENOMIC DNA]</scope>
    <source>
        <strain evidence="3 4">NBRC 105374</strain>
    </source>
</reference>
<dbReference type="SUPFAM" id="SSF55874">
    <property type="entry name" value="ATPase domain of HSP90 chaperone/DNA topoisomerase II/histidine kinase"/>
    <property type="match status" value="1"/>
</dbReference>
<dbReference type="Proteomes" id="UP000321484">
    <property type="component" value="Unassembled WGS sequence"/>
</dbReference>
<protein>
    <recommendedName>
        <fullName evidence="2">Histidine kinase/HSP90-like ATPase domain-containing protein</fullName>
    </recommendedName>
</protein>
<dbReference type="InterPro" id="IPR050267">
    <property type="entry name" value="Anti-sigma-factor_SerPK"/>
</dbReference>
<dbReference type="InterPro" id="IPR003594">
    <property type="entry name" value="HATPase_dom"/>
</dbReference>
<dbReference type="Pfam" id="PF13581">
    <property type="entry name" value="HATPase_c_2"/>
    <property type="match status" value="1"/>
</dbReference>
<keyword evidence="1" id="KW-0723">Serine/threonine-protein kinase</keyword>
<accession>A0A511YWP4</accession>
<dbReference type="AlphaFoldDB" id="A0A511YWP4"/>
<keyword evidence="1" id="KW-0418">Kinase</keyword>
<dbReference type="CDD" id="cd16936">
    <property type="entry name" value="HATPase_RsbW-like"/>
    <property type="match status" value="1"/>
</dbReference>
<dbReference type="InterPro" id="IPR036890">
    <property type="entry name" value="HATPase_C_sf"/>
</dbReference>
<dbReference type="PANTHER" id="PTHR35526">
    <property type="entry name" value="ANTI-SIGMA-F FACTOR RSBW-RELATED"/>
    <property type="match status" value="1"/>
</dbReference>
<name>A0A511YWP4_9CELL</name>
<dbReference type="GO" id="GO:0004674">
    <property type="term" value="F:protein serine/threonine kinase activity"/>
    <property type="evidence" value="ECO:0007669"/>
    <property type="project" value="UniProtKB-KW"/>
</dbReference>
<dbReference type="RefSeq" id="WP_052113885.1">
    <property type="nucleotide sequence ID" value="NZ_BJYK01000002.1"/>
</dbReference>
<sequence>MRFVADVTEIRHARTWVVSEAAHVGAPEDIQRVVALLASEVVTNAIKHGPAGGRIDVGVSRTGDRLRVSVHDESAQRPVRLEPGPTALSGRGVLLVDRLAAAWDVQPDAGGKTVWFEVSLRRRPTPGRGR</sequence>
<organism evidence="3 4">
    <name type="scientific">Actinotalea fermentans</name>
    <dbReference type="NCBI Taxonomy" id="43671"/>
    <lineage>
        <taxon>Bacteria</taxon>
        <taxon>Bacillati</taxon>
        <taxon>Actinomycetota</taxon>
        <taxon>Actinomycetes</taxon>
        <taxon>Micrococcales</taxon>
        <taxon>Cellulomonadaceae</taxon>
        <taxon>Actinotalea</taxon>
    </lineage>
</organism>
<gene>
    <name evidence="3" type="ORF">AFE02nite_12800</name>
</gene>
<evidence type="ECO:0000313" key="3">
    <source>
        <dbReference type="EMBL" id="GEN79546.1"/>
    </source>
</evidence>
<comment type="caution">
    <text evidence="3">The sequence shown here is derived from an EMBL/GenBank/DDBJ whole genome shotgun (WGS) entry which is preliminary data.</text>
</comment>
<keyword evidence="4" id="KW-1185">Reference proteome</keyword>
<evidence type="ECO:0000313" key="4">
    <source>
        <dbReference type="Proteomes" id="UP000321484"/>
    </source>
</evidence>